<comment type="caution">
    <text evidence="15">The sequence shown here is derived from an EMBL/GenBank/DDBJ whole genome shotgun (WGS) entry which is preliminary data.</text>
</comment>
<evidence type="ECO:0000256" key="2">
    <source>
        <dbReference type="ARBA" id="ARBA00004141"/>
    </source>
</evidence>
<comment type="cofactor">
    <cofactor evidence="1">
        <name>FAD</name>
        <dbReference type="ChEBI" id="CHEBI:57692"/>
    </cofactor>
</comment>
<evidence type="ECO:0000313" key="16">
    <source>
        <dbReference type="Proteomes" id="UP000245655"/>
    </source>
</evidence>
<reference evidence="15 16" key="1">
    <citation type="submission" date="2018-05" db="EMBL/GenBank/DDBJ databases">
        <title>Genomic Encyclopedia of Type Strains, Phase IV (KMG-IV): sequencing the most valuable type-strain genomes for metagenomic binning, comparative biology and taxonomic classification.</title>
        <authorList>
            <person name="Goeker M."/>
        </authorList>
    </citation>
    <scope>NUCLEOTIDE SEQUENCE [LARGE SCALE GENOMIC DNA]</scope>
    <source>
        <strain evidence="15 16">DSM 7229</strain>
    </source>
</reference>
<dbReference type="Pfam" id="PF08022">
    <property type="entry name" value="FAD_binding_8"/>
    <property type="match status" value="1"/>
</dbReference>
<evidence type="ECO:0000256" key="11">
    <source>
        <dbReference type="ARBA" id="ARBA00023014"/>
    </source>
</evidence>
<keyword evidence="5" id="KW-0001">2Fe-2S</keyword>
<feature type="transmembrane region" description="Helical" evidence="13">
    <location>
        <begin position="113"/>
        <end position="130"/>
    </location>
</feature>
<dbReference type="GeneID" id="60256277"/>
<keyword evidence="9" id="KW-0560">Oxidoreductase</keyword>
<keyword evidence="12 13" id="KW-0472">Membrane</keyword>
<keyword evidence="7" id="KW-0274">FAD</keyword>
<feature type="transmembrane region" description="Helical" evidence="13">
    <location>
        <begin position="172"/>
        <end position="195"/>
    </location>
</feature>
<evidence type="ECO:0000256" key="3">
    <source>
        <dbReference type="ARBA" id="ARBA00022630"/>
    </source>
</evidence>
<dbReference type="PROSITE" id="PS51384">
    <property type="entry name" value="FAD_FR"/>
    <property type="match status" value="1"/>
</dbReference>
<evidence type="ECO:0000256" key="1">
    <source>
        <dbReference type="ARBA" id="ARBA00001974"/>
    </source>
</evidence>
<dbReference type="InterPro" id="IPR013130">
    <property type="entry name" value="Fe3_Rdtase_TM_dom"/>
</dbReference>
<accession>A0A2V1ZME5</accession>
<protein>
    <submittedName>
        <fullName evidence="15">Putative ferric reductase</fullName>
    </submittedName>
</protein>
<dbReference type="InterPro" id="IPR017938">
    <property type="entry name" value="Riboflavin_synthase-like_b-brl"/>
</dbReference>
<keyword evidence="16" id="KW-1185">Reference proteome</keyword>
<evidence type="ECO:0000313" key="15">
    <source>
        <dbReference type="EMBL" id="PWK05904.1"/>
    </source>
</evidence>
<dbReference type="Pfam" id="PF01794">
    <property type="entry name" value="Ferric_reduct"/>
    <property type="match status" value="1"/>
</dbReference>
<dbReference type="AlphaFoldDB" id="A0A2V1ZME5"/>
<keyword evidence="11" id="KW-0411">Iron-sulfur</keyword>
<dbReference type="EMBL" id="QGGM01000019">
    <property type="protein sequence ID" value="PWK05904.1"/>
    <property type="molecule type" value="Genomic_DNA"/>
</dbReference>
<keyword evidence="10" id="KW-0408">Iron</keyword>
<feature type="transmembrane region" description="Helical" evidence="13">
    <location>
        <begin position="7"/>
        <end position="24"/>
    </location>
</feature>
<dbReference type="Gene3D" id="2.40.30.10">
    <property type="entry name" value="Translation factors"/>
    <property type="match status" value="1"/>
</dbReference>
<dbReference type="InterPro" id="IPR039261">
    <property type="entry name" value="FNR_nucleotide-bd"/>
</dbReference>
<evidence type="ECO:0000256" key="12">
    <source>
        <dbReference type="ARBA" id="ARBA00023136"/>
    </source>
</evidence>
<evidence type="ECO:0000256" key="8">
    <source>
        <dbReference type="ARBA" id="ARBA00022989"/>
    </source>
</evidence>
<keyword evidence="8 13" id="KW-1133">Transmembrane helix</keyword>
<dbReference type="GO" id="GO:0051537">
    <property type="term" value="F:2 iron, 2 sulfur cluster binding"/>
    <property type="evidence" value="ECO:0007669"/>
    <property type="project" value="UniProtKB-KW"/>
</dbReference>
<dbReference type="CDD" id="cd06198">
    <property type="entry name" value="FNR_like_3"/>
    <property type="match status" value="1"/>
</dbReference>
<dbReference type="RefSeq" id="WP_020444588.1">
    <property type="nucleotide sequence ID" value="NZ_CAJGZY010000021.1"/>
</dbReference>
<dbReference type="PANTHER" id="PTHR47354:SF8">
    <property type="entry name" value="1,2-PHENYLACETYL-COA EPOXIDASE, SUBUNIT E"/>
    <property type="match status" value="1"/>
</dbReference>
<dbReference type="InterPro" id="IPR050415">
    <property type="entry name" value="MRET"/>
</dbReference>
<gene>
    <name evidence="15" type="ORF">C8D84_11918</name>
</gene>
<keyword evidence="6" id="KW-0479">Metal-binding</keyword>
<dbReference type="Gene3D" id="3.40.50.80">
    <property type="entry name" value="Nucleotide-binding domain of ferredoxin-NADP reductase (FNR) module"/>
    <property type="match status" value="1"/>
</dbReference>
<dbReference type="GO" id="GO:0016491">
    <property type="term" value="F:oxidoreductase activity"/>
    <property type="evidence" value="ECO:0007669"/>
    <property type="project" value="UniProtKB-KW"/>
</dbReference>
<comment type="subcellular location">
    <subcellularLocation>
        <location evidence="2">Membrane</location>
        <topology evidence="2">Multi-pass membrane protein</topology>
    </subcellularLocation>
</comment>
<dbReference type="SUPFAM" id="SSF52343">
    <property type="entry name" value="Ferredoxin reductase-like, C-terminal NADP-linked domain"/>
    <property type="match status" value="1"/>
</dbReference>
<evidence type="ECO:0000256" key="9">
    <source>
        <dbReference type="ARBA" id="ARBA00023002"/>
    </source>
</evidence>
<evidence type="ECO:0000256" key="10">
    <source>
        <dbReference type="ARBA" id="ARBA00023004"/>
    </source>
</evidence>
<feature type="domain" description="FAD-binding FR-type" evidence="14">
    <location>
        <begin position="191"/>
        <end position="295"/>
    </location>
</feature>
<dbReference type="GO" id="GO:0050660">
    <property type="term" value="F:flavin adenine dinucleotide binding"/>
    <property type="evidence" value="ECO:0007669"/>
    <property type="project" value="TreeGrafter"/>
</dbReference>
<dbReference type="SUPFAM" id="SSF63380">
    <property type="entry name" value="Riboflavin synthase domain-like"/>
    <property type="match status" value="1"/>
</dbReference>
<name>A0A2V1ZME5_PSYIM</name>
<keyword evidence="3" id="KW-0285">Flavoprotein</keyword>
<evidence type="ECO:0000256" key="6">
    <source>
        <dbReference type="ARBA" id="ARBA00022723"/>
    </source>
</evidence>
<keyword evidence="4 13" id="KW-0812">Transmembrane</keyword>
<dbReference type="PANTHER" id="PTHR47354">
    <property type="entry name" value="NADH OXIDOREDUCTASE HCR"/>
    <property type="match status" value="1"/>
</dbReference>
<dbReference type="GO" id="GO:0016020">
    <property type="term" value="C:membrane"/>
    <property type="evidence" value="ECO:0007669"/>
    <property type="project" value="UniProtKB-SubCell"/>
</dbReference>
<feature type="transmembrane region" description="Helical" evidence="13">
    <location>
        <begin position="142"/>
        <end position="160"/>
    </location>
</feature>
<dbReference type="GO" id="GO:0046872">
    <property type="term" value="F:metal ion binding"/>
    <property type="evidence" value="ECO:0007669"/>
    <property type="project" value="UniProtKB-KW"/>
</dbReference>
<dbReference type="Proteomes" id="UP000245655">
    <property type="component" value="Unassembled WGS sequence"/>
</dbReference>
<organism evidence="15 16">
    <name type="scientific">Psychrobacter immobilis</name>
    <dbReference type="NCBI Taxonomy" id="498"/>
    <lineage>
        <taxon>Bacteria</taxon>
        <taxon>Pseudomonadati</taxon>
        <taxon>Pseudomonadota</taxon>
        <taxon>Gammaproteobacteria</taxon>
        <taxon>Moraxellales</taxon>
        <taxon>Moraxellaceae</taxon>
        <taxon>Psychrobacter</taxon>
    </lineage>
</organism>
<sequence>MALKSWQVIGSVVLITSITVLMQISSETWITSATVSLIMGASALACMASSCILASRWHGIERLFGGLDRVYEAHKWIAIWALIFAVYHFVFKAKLDAWDLAPILELSKYWTRLMRQLSLVALGLIILLALNRKIPYGNWRWLHKFSGPLFLIVILHWLSFESPITLTSPAGIWLALLCSVGVIAALYKMILYPFIAKAGEYKLVAISQGKAAVHLEFEPVRKGFQFKAGQFAFISLKEPGLHEPHPFTIANAPSDTGHIHFVIRALGDYTKKLNEQAKVGMLADIYAPHGNFKRISNAEREIWIGAGVGISPFISWQEDKTIGHFERATLIYCFDPARVFPSVERMQEMTEQSGVDFVANPSGSNAMAETIRQVASEVNPKQIQISFCGPKGLLGKVQELMKENGIPAKNIHYEFFDFR</sequence>
<evidence type="ECO:0000256" key="13">
    <source>
        <dbReference type="SAM" id="Phobius"/>
    </source>
</evidence>
<evidence type="ECO:0000256" key="7">
    <source>
        <dbReference type="ARBA" id="ARBA00022827"/>
    </source>
</evidence>
<dbReference type="InterPro" id="IPR017927">
    <property type="entry name" value="FAD-bd_FR_type"/>
</dbReference>
<evidence type="ECO:0000256" key="5">
    <source>
        <dbReference type="ARBA" id="ARBA00022714"/>
    </source>
</evidence>
<feature type="transmembrane region" description="Helical" evidence="13">
    <location>
        <begin position="30"/>
        <end position="55"/>
    </location>
</feature>
<dbReference type="InterPro" id="IPR013112">
    <property type="entry name" value="FAD-bd_8"/>
</dbReference>
<feature type="transmembrane region" description="Helical" evidence="13">
    <location>
        <begin position="76"/>
        <end position="93"/>
    </location>
</feature>
<evidence type="ECO:0000256" key="4">
    <source>
        <dbReference type="ARBA" id="ARBA00022692"/>
    </source>
</evidence>
<evidence type="ECO:0000259" key="14">
    <source>
        <dbReference type="PROSITE" id="PS51384"/>
    </source>
</evidence>
<proteinExistence type="predicted"/>